<evidence type="ECO:0000313" key="2">
    <source>
        <dbReference type="Proteomes" id="UP000436468"/>
    </source>
</evidence>
<evidence type="ECO:0000313" key="1">
    <source>
        <dbReference type="EMBL" id="MVT66029.1"/>
    </source>
</evidence>
<protein>
    <submittedName>
        <fullName evidence="1">Uncharacterized protein</fullName>
    </submittedName>
</protein>
<organism evidence="1 2">
    <name type="scientific">Bradyrhizobium pachyrhizi</name>
    <dbReference type="NCBI Taxonomy" id="280333"/>
    <lineage>
        <taxon>Bacteria</taxon>
        <taxon>Pseudomonadati</taxon>
        <taxon>Pseudomonadota</taxon>
        <taxon>Alphaproteobacteria</taxon>
        <taxon>Hyphomicrobiales</taxon>
        <taxon>Nitrobacteraceae</taxon>
        <taxon>Bradyrhizobium</taxon>
    </lineage>
</organism>
<accession>A0A844SPR5</accession>
<name>A0A844SPR5_9BRAD</name>
<dbReference type="EMBL" id="WQNF01000007">
    <property type="protein sequence ID" value="MVT66029.1"/>
    <property type="molecule type" value="Genomic_DNA"/>
</dbReference>
<sequence length="57" mass="6026">MIAAHGTQAALDLLLEIHTSATTSLKEAVMDSLETLAGRLGLRIRLIGEGRLEAAII</sequence>
<dbReference type="Proteomes" id="UP000436468">
    <property type="component" value="Unassembled WGS sequence"/>
</dbReference>
<comment type="caution">
    <text evidence="1">The sequence shown here is derived from an EMBL/GenBank/DDBJ whole genome shotgun (WGS) entry which is preliminary data.</text>
</comment>
<proteinExistence type="predicted"/>
<dbReference type="RefSeq" id="WP_157343528.1">
    <property type="nucleotide sequence ID" value="NZ_WQNF01000007.1"/>
</dbReference>
<gene>
    <name evidence="1" type="ORF">GPL21_13030</name>
</gene>
<keyword evidence="2" id="KW-1185">Reference proteome</keyword>
<dbReference type="AlphaFoldDB" id="A0A844SPR5"/>
<reference evidence="1 2" key="1">
    <citation type="submission" date="2019-12" db="EMBL/GenBank/DDBJ databases">
        <title>Draft genome sequences Bradyrhizobium cajani AMBPC1010, Bradyrhizobium pachyrhizi AMBPC1040 and Bradyrhizobium yuanmingense ALSPC3051, three plant growth promoting strains isolated from nodules of Cajanus cajan L. in Dominican Republic.</title>
        <authorList>
            <person name="Flores-Felix J.D."/>
            <person name="Araujo J."/>
            <person name="Diaz-Alcantara C."/>
            <person name="Gonzalez-Andres F."/>
            <person name="Velazquez E."/>
        </authorList>
    </citation>
    <scope>NUCLEOTIDE SEQUENCE [LARGE SCALE GENOMIC DNA]</scope>
    <source>
        <strain evidence="1 2">1040</strain>
    </source>
</reference>